<reference evidence="3 5" key="1">
    <citation type="submission" date="2019-07" db="EMBL/GenBank/DDBJ databases">
        <title>Whole genome shotgun sequence of Cellulomonas hominis NBRC 16055.</title>
        <authorList>
            <person name="Hosoyama A."/>
            <person name="Uohara A."/>
            <person name="Ohji S."/>
            <person name="Ichikawa N."/>
        </authorList>
    </citation>
    <scope>NUCLEOTIDE SEQUENCE [LARGE SCALE GENOMIC DNA]</scope>
    <source>
        <strain evidence="3 5">NBRC 16055</strain>
    </source>
</reference>
<evidence type="ECO:0000313" key="3">
    <source>
        <dbReference type="EMBL" id="GEL45978.1"/>
    </source>
</evidence>
<evidence type="ECO:0000259" key="2">
    <source>
        <dbReference type="Pfam" id="PF04471"/>
    </source>
</evidence>
<proteinExistence type="predicted"/>
<dbReference type="AlphaFoldDB" id="A0A511FDS8"/>
<dbReference type="InterPro" id="IPR011335">
    <property type="entry name" value="Restrct_endonuc-II-like"/>
</dbReference>
<reference evidence="4 6" key="2">
    <citation type="submission" date="2020-08" db="EMBL/GenBank/DDBJ databases">
        <title>Sequencing the genomes of 1000 actinobacteria strains.</title>
        <authorList>
            <person name="Klenk H.-P."/>
        </authorList>
    </citation>
    <scope>NUCLEOTIDE SEQUENCE [LARGE SCALE GENOMIC DNA]</scope>
    <source>
        <strain evidence="4 6">DSM 9581</strain>
    </source>
</reference>
<dbReference type="SUPFAM" id="SSF52980">
    <property type="entry name" value="Restriction endonuclease-like"/>
    <property type="match status" value="1"/>
</dbReference>
<keyword evidence="1" id="KW-0812">Transmembrane</keyword>
<dbReference type="OrthoDB" id="3764233at2"/>
<evidence type="ECO:0000313" key="5">
    <source>
        <dbReference type="Proteomes" id="UP000321723"/>
    </source>
</evidence>
<gene>
    <name evidence="3" type="ORF">CHO01_10940</name>
    <name evidence="4" type="ORF">HNR08_002296</name>
</gene>
<feature type="transmembrane region" description="Helical" evidence="1">
    <location>
        <begin position="173"/>
        <end position="190"/>
    </location>
</feature>
<evidence type="ECO:0000313" key="4">
    <source>
        <dbReference type="EMBL" id="MBB5473560.1"/>
    </source>
</evidence>
<organism evidence="3 5">
    <name type="scientific">Cellulomonas hominis</name>
    <dbReference type="NCBI Taxonomy" id="156981"/>
    <lineage>
        <taxon>Bacteria</taxon>
        <taxon>Bacillati</taxon>
        <taxon>Actinomycetota</taxon>
        <taxon>Actinomycetes</taxon>
        <taxon>Micrococcales</taxon>
        <taxon>Cellulomonadaceae</taxon>
        <taxon>Cellulomonas</taxon>
    </lineage>
</organism>
<dbReference type="EMBL" id="BJVQ01000009">
    <property type="protein sequence ID" value="GEL45978.1"/>
    <property type="molecule type" value="Genomic_DNA"/>
</dbReference>
<dbReference type="Pfam" id="PF04471">
    <property type="entry name" value="Mrr_cat"/>
    <property type="match status" value="1"/>
</dbReference>
<name>A0A511FDS8_9CELL</name>
<dbReference type="Proteomes" id="UP000321723">
    <property type="component" value="Unassembled WGS sequence"/>
</dbReference>
<accession>A0A511FDS8</accession>
<sequence length="213" mass="23170">MATDRQAEQMAAAAMRSMGFADAQETPVGPDGGVDVRSRRAIAQVKFRGAQTGRVDVQRLVGARGREVLDLFFFTIAGYSARAVEYATEMDVALFTYDPTGALSPHSPAAVRHLQAAARPATPVPAAVPPSPGRVWWRRNWWKAVTVFCWASVVPLLVDAIRATAAGEDDPGWGNPPLALGIAVVGTLVWRRQARRRQERSSPRAQLHLPPRP</sequence>
<dbReference type="GO" id="GO:0004519">
    <property type="term" value="F:endonuclease activity"/>
    <property type="evidence" value="ECO:0007669"/>
    <property type="project" value="InterPro"/>
</dbReference>
<evidence type="ECO:0000256" key="1">
    <source>
        <dbReference type="SAM" id="Phobius"/>
    </source>
</evidence>
<feature type="transmembrane region" description="Helical" evidence="1">
    <location>
        <begin position="141"/>
        <end position="161"/>
    </location>
</feature>
<comment type="caution">
    <text evidence="3">The sequence shown here is derived from an EMBL/GenBank/DDBJ whole genome shotgun (WGS) entry which is preliminary data.</text>
</comment>
<dbReference type="Proteomes" id="UP000564629">
    <property type="component" value="Unassembled WGS sequence"/>
</dbReference>
<dbReference type="EMBL" id="JACHDN010000001">
    <property type="protein sequence ID" value="MBB5473560.1"/>
    <property type="molecule type" value="Genomic_DNA"/>
</dbReference>
<dbReference type="RefSeq" id="WP_146834767.1">
    <property type="nucleotide sequence ID" value="NZ_BJVQ01000009.1"/>
</dbReference>
<dbReference type="GO" id="GO:0009307">
    <property type="term" value="P:DNA restriction-modification system"/>
    <property type="evidence" value="ECO:0007669"/>
    <property type="project" value="InterPro"/>
</dbReference>
<feature type="domain" description="Restriction endonuclease type IV Mrr" evidence="2">
    <location>
        <begin position="5"/>
        <end position="96"/>
    </location>
</feature>
<keyword evidence="5" id="KW-1185">Reference proteome</keyword>
<keyword evidence="1" id="KW-0472">Membrane</keyword>
<dbReference type="GO" id="GO:0003677">
    <property type="term" value="F:DNA binding"/>
    <property type="evidence" value="ECO:0007669"/>
    <property type="project" value="InterPro"/>
</dbReference>
<evidence type="ECO:0000313" key="6">
    <source>
        <dbReference type="Proteomes" id="UP000564629"/>
    </source>
</evidence>
<dbReference type="InterPro" id="IPR007560">
    <property type="entry name" value="Restrct_endonuc_IV_Mrr"/>
</dbReference>
<protein>
    <submittedName>
        <fullName evidence="4">MYXO-CTERM domain-containing protein</fullName>
    </submittedName>
</protein>
<keyword evidence="1" id="KW-1133">Transmembrane helix</keyword>